<keyword evidence="2" id="KW-1185">Reference proteome</keyword>
<reference evidence="1 2" key="1">
    <citation type="journal article" date="2013" name="Proc. Natl. Acad. Sci. U.S.A.">
        <title>Twelve previously unknown phage genera are ubiquitous in global oceans.</title>
        <authorList>
            <person name="Holmfeldt K."/>
            <person name="Solonenko N."/>
            <person name="Shah M."/>
            <person name="Corrier K."/>
            <person name="Riemann L."/>
            <person name="Verberkmoes N.C."/>
            <person name="Sullivan M.B."/>
        </authorList>
    </citation>
    <scope>NUCLEOTIDE SEQUENCE [LARGE SCALE GENOMIC DNA]</scope>
    <source>
        <strain evidence="1">Phi14:2</strain>
    </source>
</reference>
<name>S0A3C8_9CAUD</name>
<accession>S0A3C8</accession>
<dbReference type="KEGG" id="vg:16797480"/>
<proteinExistence type="predicted"/>
<dbReference type="GeneID" id="16797480"/>
<gene>
    <name evidence="1" type="ORF">Phi14:2_gp064</name>
</gene>
<reference evidence="2" key="2">
    <citation type="submission" date="2013-03" db="EMBL/GenBank/DDBJ databases">
        <title>The Cellulophaga phages: a novel, diverse, and globally ubiquitous model system.</title>
        <authorList>
            <person name="Holmfeldt K."/>
            <person name="Solonenko N."/>
            <person name="Shah M."/>
            <person name="Corrier K."/>
            <person name="Riemann L."/>
            <person name="VerBerkmoes N.C."/>
            <person name="Sullivan M.B."/>
        </authorList>
    </citation>
    <scope>NUCLEOTIDE SEQUENCE [LARGE SCALE GENOMIC DNA]</scope>
</reference>
<evidence type="ECO:0000313" key="1">
    <source>
        <dbReference type="EMBL" id="AGO48942.1"/>
    </source>
</evidence>
<protein>
    <submittedName>
        <fullName evidence="1">Uncharacterized protein</fullName>
    </submittedName>
</protein>
<organism evidence="1 2">
    <name type="scientific">Cellulophaga phage phi14:2</name>
    <dbReference type="NCBI Taxonomy" id="1327990"/>
    <lineage>
        <taxon>Viruses</taxon>
        <taxon>Duplodnaviria</taxon>
        <taxon>Heunggongvirae</taxon>
        <taxon>Uroviricota</taxon>
        <taxon>Caudoviricetes</taxon>
        <taxon>Crassvirales</taxon>
        <taxon>Steigviridae</taxon>
        <taxon>Asinivirinae</taxon>
        <taxon>Akihdevirus</taxon>
        <taxon>Akihdevirus balticus</taxon>
    </lineage>
</organism>
<dbReference type="Proteomes" id="UP000014725">
    <property type="component" value="Segment"/>
</dbReference>
<sequence>MRETKTYRVFYHYYRQYKCMSVHFKGKCYKVNDVVSEVNTETKWNKTQPNLVIRGFAKEVNIVDDIAYIK</sequence>
<evidence type="ECO:0000313" key="2">
    <source>
        <dbReference type="Proteomes" id="UP000014725"/>
    </source>
</evidence>
<dbReference type="EMBL" id="KC821624">
    <property type="protein sequence ID" value="AGO48942.1"/>
    <property type="molecule type" value="Genomic_DNA"/>
</dbReference>